<dbReference type="Pfam" id="PF01794">
    <property type="entry name" value="Ferric_reduct"/>
    <property type="match status" value="1"/>
</dbReference>
<dbReference type="InterPro" id="IPR039261">
    <property type="entry name" value="FNR_nucleotide-bd"/>
</dbReference>
<reference evidence="15" key="1">
    <citation type="submission" date="2022-03" db="EMBL/GenBank/DDBJ databases">
        <title>Cryobacterium sp. nov. strain ZS14-85, isolated from Antarctic soil.</title>
        <authorList>
            <person name="Li J."/>
            <person name="Niu G."/>
        </authorList>
    </citation>
    <scope>NUCLEOTIDE SEQUENCE</scope>
    <source>
        <strain evidence="15">ZS14-85</strain>
    </source>
</reference>
<feature type="domain" description="FAD-binding FR-type" evidence="14">
    <location>
        <begin position="246"/>
        <end position="346"/>
    </location>
</feature>
<evidence type="ECO:0000256" key="10">
    <source>
        <dbReference type="ARBA" id="ARBA00023004"/>
    </source>
</evidence>
<dbReference type="InterPro" id="IPR017938">
    <property type="entry name" value="Riboflavin_synthase-like_b-brl"/>
</dbReference>
<dbReference type="InterPro" id="IPR001433">
    <property type="entry name" value="OxRdtase_FAD/NAD-bd"/>
</dbReference>
<evidence type="ECO:0000256" key="2">
    <source>
        <dbReference type="ARBA" id="ARBA00004141"/>
    </source>
</evidence>
<comment type="caution">
    <text evidence="15">The sequence shown here is derived from an EMBL/GenBank/DDBJ whole genome shotgun (WGS) entry which is preliminary data.</text>
</comment>
<dbReference type="Gene3D" id="2.40.30.10">
    <property type="entry name" value="Translation factors"/>
    <property type="match status" value="1"/>
</dbReference>
<dbReference type="GO" id="GO:0016020">
    <property type="term" value="C:membrane"/>
    <property type="evidence" value="ECO:0007669"/>
    <property type="project" value="UniProtKB-SubCell"/>
</dbReference>
<feature type="transmembrane region" description="Helical" evidence="13">
    <location>
        <begin position="158"/>
        <end position="179"/>
    </location>
</feature>
<evidence type="ECO:0000256" key="4">
    <source>
        <dbReference type="ARBA" id="ARBA00022692"/>
    </source>
</evidence>
<dbReference type="InterPro" id="IPR050415">
    <property type="entry name" value="MRET"/>
</dbReference>
<organism evidence="15 16">
    <name type="scientific">Cryobacterium zhongshanensis</name>
    <dbReference type="NCBI Taxonomy" id="2928153"/>
    <lineage>
        <taxon>Bacteria</taxon>
        <taxon>Bacillati</taxon>
        <taxon>Actinomycetota</taxon>
        <taxon>Actinomycetes</taxon>
        <taxon>Micrococcales</taxon>
        <taxon>Microbacteriaceae</taxon>
        <taxon>Cryobacterium</taxon>
    </lineage>
</organism>
<keyword evidence="8 13" id="KW-1133">Transmembrane helix</keyword>
<dbReference type="RefSeq" id="WP_243010693.1">
    <property type="nucleotide sequence ID" value="NZ_JALGAR010000001.1"/>
</dbReference>
<dbReference type="PANTHER" id="PTHR47354">
    <property type="entry name" value="NADH OXIDOREDUCTASE HCR"/>
    <property type="match status" value="1"/>
</dbReference>
<dbReference type="InterPro" id="IPR013112">
    <property type="entry name" value="FAD-bd_8"/>
</dbReference>
<dbReference type="AlphaFoldDB" id="A0AA41UE22"/>
<dbReference type="InterPro" id="IPR013130">
    <property type="entry name" value="Fe3_Rdtase_TM_dom"/>
</dbReference>
<dbReference type="GO" id="GO:0016491">
    <property type="term" value="F:oxidoreductase activity"/>
    <property type="evidence" value="ECO:0007669"/>
    <property type="project" value="UniProtKB-KW"/>
</dbReference>
<dbReference type="GO" id="GO:0051537">
    <property type="term" value="F:2 iron, 2 sulfur cluster binding"/>
    <property type="evidence" value="ECO:0007669"/>
    <property type="project" value="UniProtKB-KW"/>
</dbReference>
<accession>A0AA41UE22</accession>
<evidence type="ECO:0000313" key="15">
    <source>
        <dbReference type="EMBL" id="MCI4656557.1"/>
    </source>
</evidence>
<dbReference type="SUPFAM" id="SSF63380">
    <property type="entry name" value="Riboflavin synthase domain-like"/>
    <property type="match status" value="1"/>
</dbReference>
<dbReference type="Pfam" id="PF00175">
    <property type="entry name" value="NAD_binding_1"/>
    <property type="match status" value="1"/>
</dbReference>
<evidence type="ECO:0000256" key="12">
    <source>
        <dbReference type="ARBA" id="ARBA00023136"/>
    </source>
</evidence>
<feature type="transmembrane region" description="Helical" evidence="13">
    <location>
        <begin position="191"/>
        <end position="214"/>
    </location>
</feature>
<dbReference type="PANTHER" id="PTHR47354:SF8">
    <property type="entry name" value="1,2-PHENYLACETYL-COA EPOXIDASE, SUBUNIT E"/>
    <property type="match status" value="1"/>
</dbReference>
<feature type="transmembrane region" description="Helical" evidence="13">
    <location>
        <begin position="220"/>
        <end position="240"/>
    </location>
</feature>
<dbReference type="Pfam" id="PF08022">
    <property type="entry name" value="FAD_binding_8"/>
    <property type="match status" value="1"/>
</dbReference>
<dbReference type="InterPro" id="IPR017927">
    <property type="entry name" value="FAD-bd_FR_type"/>
</dbReference>
<evidence type="ECO:0000256" key="8">
    <source>
        <dbReference type="ARBA" id="ARBA00022989"/>
    </source>
</evidence>
<dbReference type="SUPFAM" id="SSF52343">
    <property type="entry name" value="Ferredoxin reductase-like, C-terminal NADP-linked domain"/>
    <property type="match status" value="1"/>
</dbReference>
<evidence type="ECO:0000259" key="14">
    <source>
        <dbReference type="PROSITE" id="PS51384"/>
    </source>
</evidence>
<evidence type="ECO:0000256" key="11">
    <source>
        <dbReference type="ARBA" id="ARBA00023014"/>
    </source>
</evidence>
<comment type="subcellular location">
    <subcellularLocation>
        <location evidence="2">Membrane</location>
        <topology evidence="2">Multi-pass membrane protein</topology>
    </subcellularLocation>
</comment>
<evidence type="ECO:0000256" key="13">
    <source>
        <dbReference type="SAM" id="Phobius"/>
    </source>
</evidence>
<protein>
    <submittedName>
        <fullName evidence="15">Ferredoxin reductase family protein</fullName>
    </submittedName>
</protein>
<feature type="transmembrane region" description="Helical" evidence="13">
    <location>
        <begin position="121"/>
        <end position="138"/>
    </location>
</feature>
<dbReference type="PRINTS" id="PR00410">
    <property type="entry name" value="PHEHYDRXLASE"/>
</dbReference>
<evidence type="ECO:0000256" key="6">
    <source>
        <dbReference type="ARBA" id="ARBA00022723"/>
    </source>
</evidence>
<sequence length="479" mass="52203">MSLDTRPLLLQQRLPETTHIRRRPAPRVNPNYPRRMRLADTLQVLCIVSVALAVALFLGSGGPARFGTLADTLTSIGIVTGLVGTDLLLVMLLLAARLPAIDRAFGHDSAMALHQSLGKPALYLLFAHAVFLIIGYALSSGVNVFAETWSMLTGMPDMLLAFIALGLLVVVVVTSLVIVRHRLPYEVWHIVHLLSYVAVLAALPHMLTAGTVLVAGSPQWYYWLALYVGVAGSVVVYRVVLPIVRSLRSRLVVAGVDREAPGVVSIRLSGRKLHHLQATAGQFFIWRFWTPGQWWQVHPFSLSAAPAHNSLRVTVRALGDGSTDLASVPVGTRVSFEGPYGLFTDRARTSPRIVLVAAGIGAAPIRALLETATFAPGQATVLLRSHSVADSYLVEEIAELCRLRGAEFRIITGTRAPGAHSWLPGDAVNARISLNTLVPMLSESDVYICGPRRWTDEVVRDARSAGLPTQQIHFERFDW</sequence>
<dbReference type="PROSITE" id="PS51384">
    <property type="entry name" value="FAD_FR"/>
    <property type="match status" value="1"/>
</dbReference>
<keyword evidence="16" id="KW-1185">Reference proteome</keyword>
<evidence type="ECO:0000256" key="5">
    <source>
        <dbReference type="ARBA" id="ARBA00022714"/>
    </source>
</evidence>
<name>A0AA41UE22_9MICO</name>
<keyword evidence="7" id="KW-0274">FAD</keyword>
<dbReference type="Proteomes" id="UP001165341">
    <property type="component" value="Unassembled WGS sequence"/>
</dbReference>
<feature type="transmembrane region" description="Helical" evidence="13">
    <location>
        <begin position="44"/>
        <end position="64"/>
    </location>
</feature>
<keyword evidence="3" id="KW-0285">Flavoprotein</keyword>
<evidence type="ECO:0000256" key="7">
    <source>
        <dbReference type="ARBA" id="ARBA00022827"/>
    </source>
</evidence>
<evidence type="ECO:0000256" key="9">
    <source>
        <dbReference type="ARBA" id="ARBA00023002"/>
    </source>
</evidence>
<dbReference type="EMBL" id="JALGAR010000001">
    <property type="protein sequence ID" value="MCI4656557.1"/>
    <property type="molecule type" value="Genomic_DNA"/>
</dbReference>
<evidence type="ECO:0000313" key="16">
    <source>
        <dbReference type="Proteomes" id="UP001165341"/>
    </source>
</evidence>
<keyword evidence="9" id="KW-0560">Oxidoreductase</keyword>
<evidence type="ECO:0000256" key="3">
    <source>
        <dbReference type="ARBA" id="ARBA00022630"/>
    </source>
</evidence>
<gene>
    <name evidence="15" type="ORF">MQH31_01850</name>
</gene>
<dbReference type="GO" id="GO:0050660">
    <property type="term" value="F:flavin adenine dinucleotide binding"/>
    <property type="evidence" value="ECO:0007669"/>
    <property type="project" value="TreeGrafter"/>
</dbReference>
<keyword evidence="10" id="KW-0408">Iron</keyword>
<keyword evidence="12 13" id="KW-0472">Membrane</keyword>
<dbReference type="Gene3D" id="3.40.50.80">
    <property type="entry name" value="Nucleotide-binding domain of ferredoxin-NADP reductase (FNR) module"/>
    <property type="match status" value="1"/>
</dbReference>
<comment type="cofactor">
    <cofactor evidence="1">
        <name>FAD</name>
        <dbReference type="ChEBI" id="CHEBI:57692"/>
    </cofactor>
</comment>
<dbReference type="CDD" id="cd06198">
    <property type="entry name" value="FNR_like_3"/>
    <property type="match status" value="1"/>
</dbReference>
<keyword evidence="4 13" id="KW-0812">Transmembrane</keyword>
<keyword evidence="11" id="KW-0411">Iron-sulfur</keyword>
<proteinExistence type="predicted"/>
<keyword evidence="6" id="KW-0479">Metal-binding</keyword>
<evidence type="ECO:0000256" key="1">
    <source>
        <dbReference type="ARBA" id="ARBA00001974"/>
    </source>
</evidence>
<keyword evidence="5" id="KW-0001">2Fe-2S</keyword>
<feature type="transmembrane region" description="Helical" evidence="13">
    <location>
        <begin position="76"/>
        <end position="100"/>
    </location>
</feature>
<dbReference type="GO" id="GO:0046872">
    <property type="term" value="F:metal ion binding"/>
    <property type="evidence" value="ECO:0007669"/>
    <property type="project" value="UniProtKB-KW"/>
</dbReference>